<evidence type="ECO:0000313" key="1">
    <source>
        <dbReference type="Ensembl" id="ENSHHUP00000013100.1"/>
    </source>
</evidence>
<dbReference type="SUPFAM" id="SSF54060">
    <property type="entry name" value="His-Me finger endonucleases"/>
    <property type="match status" value="1"/>
</dbReference>
<dbReference type="InterPro" id="IPR044925">
    <property type="entry name" value="His-Me_finger_sf"/>
</dbReference>
<reference evidence="2" key="1">
    <citation type="submission" date="2018-06" db="EMBL/GenBank/DDBJ databases">
        <title>Genome assembly of Danube salmon.</title>
        <authorList>
            <person name="Macqueen D.J."/>
            <person name="Gundappa M.K."/>
        </authorList>
    </citation>
    <scope>NUCLEOTIDE SEQUENCE [LARGE SCALE GENOMIC DNA]</scope>
</reference>
<reference evidence="1" key="2">
    <citation type="submission" date="2025-08" db="UniProtKB">
        <authorList>
            <consortium name="Ensembl"/>
        </authorList>
    </citation>
    <scope>IDENTIFICATION</scope>
</reference>
<dbReference type="Gene3D" id="3.40.570.10">
    <property type="entry name" value="Extracellular Endonuclease, subunit A"/>
    <property type="match status" value="1"/>
</dbReference>
<dbReference type="Ensembl" id="ENSHHUT00000013524.1">
    <property type="protein sequence ID" value="ENSHHUP00000013100.1"/>
    <property type="gene ID" value="ENSHHUG00000008047.1"/>
</dbReference>
<dbReference type="STRING" id="62062.ENSHHUP00000013100"/>
<dbReference type="InterPro" id="IPR044929">
    <property type="entry name" value="DNA/RNA_non-sp_Endonuclease_sf"/>
</dbReference>
<sequence>QRETHAQERKGHITSLKLLRLTHRLVLSLEKELLYTETPSVGLEDYSLQKICKNYNNKPHYVTLYDTADHVPIYSAYTFKRSDWEKRVDVAWICPLSLTLARCRRSHVATCTRTLRMPRPCWKTTPMPNMATSTLTT</sequence>
<dbReference type="Proteomes" id="UP000314982">
    <property type="component" value="Unassembled WGS sequence"/>
</dbReference>
<dbReference type="PANTHER" id="PTHR21472">
    <property type="entry name" value="ENDONUCLEASE DOMAIN-CONTAINING 1 PROTEIN ENDOD1"/>
    <property type="match status" value="1"/>
</dbReference>
<protein>
    <submittedName>
        <fullName evidence="1">Uncharacterized protein</fullName>
    </submittedName>
</protein>
<dbReference type="AlphaFoldDB" id="A0A4W5KRU9"/>
<dbReference type="PANTHER" id="PTHR21472:SF19">
    <property type="entry name" value="ZGC:172339"/>
    <property type="match status" value="1"/>
</dbReference>
<keyword evidence="2" id="KW-1185">Reference proteome</keyword>
<dbReference type="InterPro" id="IPR039015">
    <property type="entry name" value="ENDOD1"/>
</dbReference>
<organism evidence="1 2">
    <name type="scientific">Hucho hucho</name>
    <name type="common">huchen</name>
    <dbReference type="NCBI Taxonomy" id="62062"/>
    <lineage>
        <taxon>Eukaryota</taxon>
        <taxon>Metazoa</taxon>
        <taxon>Chordata</taxon>
        <taxon>Craniata</taxon>
        <taxon>Vertebrata</taxon>
        <taxon>Euteleostomi</taxon>
        <taxon>Actinopterygii</taxon>
        <taxon>Neopterygii</taxon>
        <taxon>Teleostei</taxon>
        <taxon>Protacanthopterygii</taxon>
        <taxon>Salmoniformes</taxon>
        <taxon>Salmonidae</taxon>
        <taxon>Salmoninae</taxon>
        <taxon>Hucho</taxon>
    </lineage>
</organism>
<evidence type="ECO:0000313" key="2">
    <source>
        <dbReference type="Proteomes" id="UP000314982"/>
    </source>
</evidence>
<proteinExistence type="predicted"/>
<reference evidence="1" key="3">
    <citation type="submission" date="2025-09" db="UniProtKB">
        <authorList>
            <consortium name="Ensembl"/>
        </authorList>
    </citation>
    <scope>IDENTIFICATION</scope>
</reference>
<accession>A0A4W5KRU9</accession>
<name>A0A4W5KRU9_9TELE</name>